<feature type="transmembrane region" description="Helical" evidence="1">
    <location>
        <begin position="6"/>
        <end position="29"/>
    </location>
</feature>
<keyword evidence="3" id="KW-1185">Reference proteome</keyword>
<dbReference type="EMBL" id="FOFA01000001">
    <property type="protein sequence ID" value="SEP83823.1"/>
    <property type="molecule type" value="Genomic_DNA"/>
</dbReference>
<name>A0A1H9B567_9ACTN</name>
<evidence type="ECO:0000313" key="2">
    <source>
        <dbReference type="EMBL" id="SEP83823.1"/>
    </source>
</evidence>
<keyword evidence="1" id="KW-1133">Transmembrane helix</keyword>
<protein>
    <submittedName>
        <fullName evidence="2">Uncharacterized protein</fullName>
    </submittedName>
</protein>
<keyword evidence="1" id="KW-0472">Membrane</keyword>
<accession>A0A1H9B567</accession>
<dbReference type="Proteomes" id="UP000198504">
    <property type="component" value="Unassembled WGS sequence"/>
</dbReference>
<evidence type="ECO:0000313" key="3">
    <source>
        <dbReference type="Proteomes" id="UP000198504"/>
    </source>
</evidence>
<proteinExistence type="predicted"/>
<keyword evidence="1" id="KW-0812">Transmembrane</keyword>
<reference evidence="3" key="1">
    <citation type="submission" date="2016-10" db="EMBL/GenBank/DDBJ databases">
        <authorList>
            <person name="Varghese N."/>
            <person name="Submissions S."/>
        </authorList>
    </citation>
    <scope>NUCLEOTIDE SEQUENCE [LARGE SCALE GENOMIC DNA]</scope>
    <source>
        <strain evidence="3">CGMCC 4.6856</strain>
    </source>
</reference>
<evidence type="ECO:0000256" key="1">
    <source>
        <dbReference type="SAM" id="Phobius"/>
    </source>
</evidence>
<sequence>MDIAQLGTAIAAVVGVLVIALVAVVPNVLDLEQGVG</sequence>
<gene>
    <name evidence="2" type="ORF">SAMN05421756_101838</name>
</gene>
<organism evidence="2 3">
    <name type="scientific">Microlunatus flavus</name>
    <dbReference type="NCBI Taxonomy" id="1036181"/>
    <lineage>
        <taxon>Bacteria</taxon>
        <taxon>Bacillati</taxon>
        <taxon>Actinomycetota</taxon>
        <taxon>Actinomycetes</taxon>
        <taxon>Propionibacteriales</taxon>
        <taxon>Propionibacteriaceae</taxon>
        <taxon>Microlunatus</taxon>
    </lineage>
</organism>
<dbReference type="AlphaFoldDB" id="A0A1H9B567"/>